<dbReference type="OrthoDB" id="59941at2759"/>
<name>A0A9Q0J9Z7_9ROSI</name>
<evidence type="ECO:0000256" key="8">
    <source>
        <dbReference type="SAM" id="MobiDB-lite"/>
    </source>
</evidence>
<dbReference type="AlphaFoldDB" id="A0A9Q0J9Z7"/>
<feature type="zinc finger region" description="C3H1-type" evidence="7">
    <location>
        <begin position="31"/>
        <end position="58"/>
    </location>
</feature>
<organism evidence="10 11">
    <name type="scientific">Turnera subulata</name>
    <dbReference type="NCBI Taxonomy" id="218843"/>
    <lineage>
        <taxon>Eukaryota</taxon>
        <taxon>Viridiplantae</taxon>
        <taxon>Streptophyta</taxon>
        <taxon>Embryophyta</taxon>
        <taxon>Tracheophyta</taxon>
        <taxon>Spermatophyta</taxon>
        <taxon>Magnoliopsida</taxon>
        <taxon>eudicotyledons</taxon>
        <taxon>Gunneridae</taxon>
        <taxon>Pentapetalae</taxon>
        <taxon>rosids</taxon>
        <taxon>fabids</taxon>
        <taxon>Malpighiales</taxon>
        <taxon>Passifloraceae</taxon>
        <taxon>Turnera</taxon>
    </lineage>
</organism>
<dbReference type="PROSITE" id="PS50294">
    <property type="entry name" value="WD_REPEATS_REGION"/>
    <property type="match status" value="2"/>
</dbReference>
<sequence length="371" mass="39778">MDVLMRDSSSSSSTTPRCYSQPTTPKQPCPQERRLLCKYWAEGRCRFGDRCRSLHSWHTTGGGFSMLTRLKGHKKPVSGIALPTTAAPDAKLYTGARDGTVRVWDCASGKCDRVVNFGVEVGSLIREGSWVFVGIPHAVKAWNLGAGGGALAAGEGGFSLTGPVGQVYALAVHKDLLFAGDGSGQILVWKGSIEATPFSHVATLQAHNKAVVCLQVGVGPGGQGAALYSGSMDGTVKVWDMETLGCRQSLKAHDNAVMSLLCLGDGYLVSASLDNTLKVWALTAKDGSFELIHTHEEQHGILKLCGMLDSHGKPVLLCSCNDDCVRLYDLESFTYRATIFSRKEIRQIQPGPGGLFFTGDATGVIAVWQWQ</sequence>
<accession>A0A9Q0J9Z7</accession>
<evidence type="ECO:0000259" key="9">
    <source>
        <dbReference type="PROSITE" id="PS50103"/>
    </source>
</evidence>
<dbReference type="SUPFAM" id="SSF50978">
    <property type="entry name" value="WD40 repeat-like"/>
    <property type="match status" value="1"/>
</dbReference>
<keyword evidence="11" id="KW-1185">Reference proteome</keyword>
<keyword evidence="2 7" id="KW-0479">Metal-binding</keyword>
<dbReference type="PROSITE" id="PS50103">
    <property type="entry name" value="ZF_C3H1"/>
    <property type="match status" value="1"/>
</dbReference>
<dbReference type="InterPro" id="IPR036322">
    <property type="entry name" value="WD40_repeat_dom_sf"/>
</dbReference>
<proteinExistence type="predicted"/>
<dbReference type="PROSITE" id="PS50082">
    <property type="entry name" value="WD_REPEATS_2"/>
    <property type="match status" value="3"/>
</dbReference>
<dbReference type="PANTHER" id="PTHR44489">
    <property type="match status" value="1"/>
</dbReference>
<dbReference type="PROSITE" id="PS00678">
    <property type="entry name" value="WD_REPEATS_1"/>
    <property type="match status" value="1"/>
</dbReference>
<evidence type="ECO:0000256" key="1">
    <source>
        <dbReference type="ARBA" id="ARBA00022574"/>
    </source>
</evidence>
<dbReference type="Pfam" id="PF18044">
    <property type="entry name" value="zf-CCCH_4"/>
    <property type="match status" value="1"/>
</dbReference>
<dbReference type="SMART" id="SM00356">
    <property type="entry name" value="ZnF_C3H1"/>
    <property type="match status" value="1"/>
</dbReference>
<dbReference type="Gene3D" id="2.130.10.10">
    <property type="entry name" value="YVTN repeat-like/Quinoprotein amine dehydrogenase"/>
    <property type="match status" value="1"/>
</dbReference>
<reference evidence="10" key="2">
    <citation type="journal article" date="2023" name="Plants (Basel)">
        <title>Annotation of the Turnera subulata (Passifloraceae) Draft Genome Reveals the S-Locus Evolved after the Divergence of Turneroideae from Passifloroideae in a Stepwise Manner.</title>
        <authorList>
            <person name="Henning P.M."/>
            <person name="Roalson E.H."/>
            <person name="Mir W."/>
            <person name="McCubbin A.G."/>
            <person name="Shore J.S."/>
        </authorList>
    </citation>
    <scope>NUCLEOTIDE SEQUENCE</scope>
    <source>
        <strain evidence="10">F60SS</strain>
    </source>
</reference>
<dbReference type="InterPro" id="IPR041367">
    <property type="entry name" value="Znf-CCCH_4"/>
</dbReference>
<dbReference type="GO" id="GO:0008270">
    <property type="term" value="F:zinc ion binding"/>
    <property type="evidence" value="ECO:0007669"/>
    <property type="project" value="UniProtKB-KW"/>
</dbReference>
<gene>
    <name evidence="10" type="ORF">Tsubulata_045730</name>
</gene>
<dbReference type="InterPro" id="IPR036855">
    <property type="entry name" value="Znf_CCCH_sf"/>
</dbReference>
<feature type="region of interest" description="Disordered" evidence="8">
    <location>
        <begin position="1"/>
        <end position="27"/>
    </location>
</feature>
<keyword evidence="4 7" id="KW-0863">Zinc-finger</keyword>
<evidence type="ECO:0000313" key="11">
    <source>
        <dbReference type="Proteomes" id="UP001141552"/>
    </source>
</evidence>
<feature type="repeat" description="WD" evidence="6">
    <location>
        <begin position="250"/>
        <end position="280"/>
    </location>
</feature>
<reference evidence="10" key="1">
    <citation type="submission" date="2022-02" db="EMBL/GenBank/DDBJ databases">
        <authorList>
            <person name="Henning P.M."/>
            <person name="McCubbin A.G."/>
            <person name="Shore J.S."/>
        </authorList>
    </citation>
    <scope>NUCLEOTIDE SEQUENCE</scope>
    <source>
        <strain evidence="10">F60SS</strain>
        <tissue evidence="10">Leaves</tissue>
    </source>
</reference>
<comment type="caution">
    <text evidence="10">The sequence shown here is derived from an EMBL/GenBank/DDBJ whole genome shotgun (WGS) entry which is preliminary data.</text>
</comment>
<dbReference type="PANTHER" id="PTHR44489:SF14">
    <property type="entry name" value="ZINC FINGER CCCH DOMAIN-CONTAINING PROTEIN 59-RELATED"/>
    <property type="match status" value="1"/>
</dbReference>
<protein>
    <recommendedName>
        <fullName evidence="9">C3H1-type domain-containing protein</fullName>
    </recommendedName>
</protein>
<feature type="compositionally biased region" description="Polar residues" evidence="8">
    <location>
        <begin position="14"/>
        <end position="26"/>
    </location>
</feature>
<dbReference type="SUPFAM" id="SSF90229">
    <property type="entry name" value="CCCH zinc finger"/>
    <property type="match status" value="1"/>
</dbReference>
<evidence type="ECO:0000313" key="10">
    <source>
        <dbReference type="EMBL" id="KAJ4834901.1"/>
    </source>
</evidence>
<keyword evidence="5 7" id="KW-0862">Zinc</keyword>
<evidence type="ECO:0000256" key="5">
    <source>
        <dbReference type="ARBA" id="ARBA00022833"/>
    </source>
</evidence>
<dbReference type="InterPro" id="IPR001680">
    <property type="entry name" value="WD40_rpt"/>
</dbReference>
<evidence type="ECO:0000256" key="7">
    <source>
        <dbReference type="PROSITE-ProRule" id="PRU00723"/>
    </source>
</evidence>
<evidence type="ECO:0000256" key="4">
    <source>
        <dbReference type="ARBA" id="ARBA00022771"/>
    </source>
</evidence>
<dbReference type="Pfam" id="PF00400">
    <property type="entry name" value="WD40"/>
    <property type="match status" value="3"/>
</dbReference>
<dbReference type="InterPro" id="IPR020472">
    <property type="entry name" value="WD40_PAC1"/>
</dbReference>
<feature type="repeat" description="WD" evidence="6">
    <location>
        <begin position="70"/>
        <end position="114"/>
    </location>
</feature>
<dbReference type="Proteomes" id="UP001141552">
    <property type="component" value="Unassembled WGS sequence"/>
</dbReference>
<dbReference type="PRINTS" id="PR00320">
    <property type="entry name" value="GPROTEINBRPT"/>
</dbReference>
<keyword evidence="3" id="KW-0677">Repeat</keyword>
<dbReference type="InterPro" id="IPR044715">
    <property type="entry name" value="WDR86-like"/>
</dbReference>
<dbReference type="EMBL" id="JAKUCV010004588">
    <property type="protein sequence ID" value="KAJ4834901.1"/>
    <property type="molecule type" value="Genomic_DNA"/>
</dbReference>
<evidence type="ECO:0000256" key="6">
    <source>
        <dbReference type="PROSITE-ProRule" id="PRU00221"/>
    </source>
</evidence>
<dbReference type="SMART" id="SM00320">
    <property type="entry name" value="WD40"/>
    <property type="match status" value="6"/>
</dbReference>
<feature type="repeat" description="WD" evidence="6">
    <location>
        <begin position="204"/>
        <end position="243"/>
    </location>
</feature>
<dbReference type="InterPro" id="IPR015943">
    <property type="entry name" value="WD40/YVTN_repeat-like_dom_sf"/>
</dbReference>
<keyword evidence="1 6" id="KW-0853">WD repeat</keyword>
<evidence type="ECO:0000256" key="3">
    <source>
        <dbReference type="ARBA" id="ARBA00022737"/>
    </source>
</evidence>
<feature type="domain" description="C3H1-type" evidence="9">
    <location>
        <begin position="31"/>
        <end position="58"/>
    </location>
</feature>
<dbReference type="InterPro" id="IPR000571">
    <property type="entry name" value="Znf_CCCH"/>
</dbReference>
<evidence type="ECO:0000256" key="2">
    <source>
        <dbReference type="ARBA" id="ARBA00022723"/>
    </source>
</evidence>
<dbReference type="InterPro" id="IPR019775">
    <property type="entry name" value="WD40_repeat_CS"/>
</dbReference>